<organism evidence="2 3">
    <name type="scientific">Tetradesmus obliquus</name>
    <name type="common">Green alga</name>
    <name type="synonym">Acutodesmus obliquus</name>
    <dbReference type="NCBI Taxonomy" id="3088"/>
    <lineage>
        <taxon>Eukaryota</taxon>
        <taxon>Viridiplantae</taxon>
        <taxon>Chlorophyta</taxon>
        <taxon>core chlorophytes</taxon>
        <taxon>Chlorophyceae</taxon>
        <taxon>CS clade</taxon>
        <taxon>Sphaeropleales</taxon>
        <taxon>Scenedesmaceae</taxon>
        <taxon>Tetradesmus</taxon>
    </lineage>
</organism>
<dbReference type="EMBL" id="FNXT01000617">
    <property type="protein sequence ID" value="SZX65347.1"/>
    <property type="molecule type" value="Genomic_DNA"/>
</dbReference>
<sequence>MGDNKETVAQAMYGKSEEDLEREEQVELKRLMKGQAGSEEEQAAEHDAAVKGAAQGDSDYAGSLHRPTRTEAPDDQLAATGRMSVDDVRREYPSTDHSAQGVTTAAVSDKKP</sequence>
<dbReference type="AlphaFoldDB" id="A0A383VIJ1"/>
<evidence type="ECO:0000256" key="1">
    <source>
        <dbReference type="SAM" id="MobiDB-lite"/>
    </source>
</evidence>
<feature type="compositionally biased region" description="Polar residues" evidence="1">
    <location>
        <begin position="95"/>
        <end position="106"/>
    </location>
</feature>
<accession>A0A383VIJ1</accession>
<name>A0A383VIJ1_TETOB</name>
<evidence type="ECO:0000313" key="2">
    <source>
        <dbReference type="EMBL" id="SZX65347.1"/>
    </source>
</evidence>
<protein>
    <submittedName>
        <fullName evidence="2">Uncharacterized protein</fullName>
    </submittedName>
</protein>
<feature type="region of interest" description="Disordered" evidence="1">
    <location>
        <begin position="1"/>
        <end position="112"/>
    </location>
</feature>
<evidence type="ECO:0000313" key="3">
    <source>
        <dbReference type="Proteomes" id="UP000256970"/>
    </source>
</evidence>
<proteinExistence type="predicted"/>
<keyword evidence="3" id="KW-1185">Reference proteome</keyword>
<dbReference type="Proteomes" id="UP000256970">
    <property type="component" value="Unassembled WGS sequence"/>
</dbReference>
<reference evidence="2 3" key="1">
    <citation type="submission" date="2016-10" db="EMBL/GenBank/DDBJ databases">
        <authorList>
            <person name="Cai Z."/>
        </authorList>
    </citation>
    <scope>NUCLEOTIDE SEQUENCE [LARGE SCALE GENOMIC DNA]</scope>
</reference>
<feature type="compositionally biased region" description="Basic and acidic residues" evidence="1">
    <location>
        <begin position="84"/>
        <end position="94"/>
    </location>
</feature>
<gene>
    <name evidence="2" type="ORF">BQ4739_LOCUS5784</name>
</gene>